<dbReference type="OrthoDB" id="289250at2759"/>
<dbReference type="InterPro" id="IPR000719">
    <property type="entry name" value="Prot_kinase_dom"/>
</dbReference>
<dbReference type="GO" id="GO:0035556">
    <property type="term" value="P:intracellular signal transduction"/>
    <property type="evidence" value="ECO:0007669"/>
    <property type="project" value="TreeGrafter"/>
</dbReference>
<reference evidence="4 5" key="1">
    <citation type="submission" date="2009-11" db="EMBL/GenBank/DDBJ databases">
        <title>Annotation of Allomyces macrogynus ATCC 38327.</title>
        <authorList>
            <consortium name="The Broad Institute Genome Sequencing Platform"/>
            <person name="Russ C."/>
            <person name="Cuomo C."/>
            <person name="Burger G."/>
            <person name="Gray M.W."/>
            <person name="Holland P.W.H."/>
            <person name="King N."/>
            <person name="Lang F.B.F."/>
            <person name="Roger A.J."/>
            <person name="Ruiz-Trillo I."/>
            <person name="Young S.K."/>
            <person name="Zeng Q."/>
            <person name="Gargeya S."/>
            <person name="Fitzgerald M."/>
            <person name="Haas B."/>
            <person name="Abouelleil A."/>
            <person name="Alvarado L."/>
            <person name="Arachchi H.M."/>
            <person name="Berlin A."/>
            <person name="Chapman S.B."/>
            <person name="Gearin G."/>
            <person name="Goldberg J."/>
            <person name="Griggs A."/>
            <person name="Gujja S."/>
            <person name="Hansen M."/>
            <person name="Heiman D."/>
            <person name="Howarth C."/>
            <person name="Larimer J."/>
            <person name="Lui A."/>
            <person name="MacDonald P.J.P."/>
            <person name="McCowen C."/>
            <person name="Montmayeur A."/>
            <person name="Murphy C."/>
            <person name="Neiman D."/>
            <person name="Pearson M."/>
            <person name="Priest M."/>
            <person name="Roberts A."/>
            <person name="Saif S."/>
            <person name="Shea T."/>
            <person name="Sisk P."/>
            <person name="Stolte C."/>
            <person name="Sykes S."/>
            <person name="Wortman J."/>
            <person name="Nusbaum C."/>
            <person name="Birren B."/>
        </authorList>
    </citation>
    <scope>NUCLEOTIDE SEQUENCE [LARGE SCALE GENOMIC DNA]</scope>
    <source>
        <strain evidence="4 5">ATCC 38327</strain>
    </source>
</reference>
<evidence type="ECO:0000313" key="4">
    <source>
        <dbReference type="EMBL" id="KNE65903.1"/>
    </source>
</evidence>
<dbReference type="PROSITE" id="PS50011">
    <property type="entry name" value="PROTEIN_KINASE_DOM"/>
    <property type="match status" value="1"/>
</dbReference>
<dbReference type="GO" id="GO:0005524">
    <property type="term" value="F:ATP binding"/>
    <property type="evidence" value="ECO:0007669"/>
    <property type="project" value="UniProtKB-KW"/>
</dbReference>
<dbReference type="GO" id="GO:0005737">
    <property type="term" value="C:cytoplasm"/>
    <property type="evidence" value="ECO:0007669"/>
    <property type="project" value="TreeGrafter"/>
</dbReference>
<name>A0A0L0STN2_ALLM3</name>
<feature type="domain" description="Protein kinase" evidence="3">
    <location>
        <begin position="1"/>
        <end position="156"/>
    </location>
</feature>
<keyword evidence="2" id="KW-0067">ATP-binding</keyword>
<dbReference type="Proteomes" id="UP000054350">
    <property type="component" value="Unassembled WGS sequence"/>
</dbReference>
<keyword evidence="1" id="KW-0547">Nucleotide-binding</keyword>
<dbReference type="InterPro" id="IPR011009">
    <property type="entry name" value="Kinase-like_dom_sf"/>
</dbReference>
<dbReference type="AlphaFoldDB" id="A0A0L0STN2"/>
<dbReference type="VEuPathDB" id="FungiDB:AMAG_19237"/>
<keyword evidence="5" id="KW-1185">Reference proteome</keyword>
<evidence type="ECO:0000259" key="3">
    <source>
        <dbReference type="PROSITE" id="PS50011"/>
    </source>
</evidence>
<dbReference type="PANTHER" id="PTHR24346:SF30">
    <property type="entry name" value="MATERNAL EMBRYONIC LEUCINE ZIPPER KINASE"/>
    <property type="match status" value="1"/>
</dbReference>
<dbReference type="STRING" id="578462.A0A0L0STN2"/>
<dbReference type="SUPFAM" id="SSF56112">
    <property type="entry name" value="Protein kinase-like (PK-like)"/>
    <property type="match status" value="1"/>
</dbReference>
<dbReference type="PROSITE" id="PS00108">
    <property type="entry name" value="PROTEIN_KINASE_ST"/>
    <property type="match status" value="1"/>
</dbReference>
<organism evidence="4 5">
    <name type="scientific">Allomyces macrogynus (strain ATCC 38327)</name>
    <name type="common">Allomyces javanicus var. macrogynus</name>
    <dbReference type="NCBI Taxonomy" id="578462"/>
    <lineage>
        <taxon>Eukaryota</taxon>
        <taxon>Fungi</taxon>
        <taxon>Fungi incertae sedis</taxon>
        <taxon>Blastocladiomycota</taxon>
        <taxon>Blastocladiomycetes</taxon>
        <taxon>Blastocladiales</taxon>
        <taxon>Blastocladiaceae</taxon>
        <taxon>Allomyces</taxon>
    </lineage>
</organism>
<dbReference type="PANTHER" id="PTHR24346">
    <property type="entry name" value="MAP/MICROTUBULE AFFINITY-REGULATING KINASE"/>
    <property type="match status" value="1"/>
</dbReference>
<dbReference type="eggNOG" id="KOG0586">
    <property type="taxonomic scope" value="Eukaryota"/>
</dbReference>
<reference evidence="5" key="2">
    <citation type="submission" date="2009-11" db="EMBL/GenBank/DDBJ databases">
        <title>The Genome Sequence of Allomyces macrogynus strain ATCC 38327.</title>
        <authorList>
            <consortium name="The Broad Institute Genome Sequencing Platform"/>
            <person name="Russ C."/>
            <person name="Cuomo C."/>
            <person name="Shea T."/>
            <person name="Young S.K."/>
            <person name="Zeng Q."/>
            <person name="Koehrsen M."/>
            <person name="Haas B."/>
            <person name="Borodovsky M."/>
            <person name="Guigo R."/>
            <person name="Alvarado L."/>
            <person name="Berlin A."/>
            <person name="Borenstein D."/>
            <person name="Chen Z."/>
            <person name="Engels R."/>
            <person name="Freedman E."/>
            <person name="Gellesch M."/>
            <person name="Goldberg J."/>
            <person name="Griggs A."/>
            <person name="Gujja S."/>
            <person name="Heiman D."/>
            <person name="Hepburn T."/>
            <person name="Howarth C."/>
            <person name="Jen D."/>
            <person name="Larson L."/>
            <person name="Lewis B."/>
            <person name="Mehta T."/>
            <person name="Park D."/>
            <person name="Pearson M."/>
            <person name="Roberts A."/>
            <person name="Saif S."/>
            <person name="Shenoy N."/>
            <person name="Sisk P."/>
            <person name="Stolte C."/>
            <person name="Sykes S."/>
            <person name="Walk T."/>
            <person name="White J."/>
            <person name="Yandava C."/>
            <person name="Burger G."/>
            <person name="Gray M.W."/>
            <person name="Holland P.W.H."/>
            <person name="King N."/>
            <person name="Lang F.B.F."/>
            <person name="Roger A.J."/>
            <person name="Ruiz-Trillo I."/>
            <person name="Lander E."/>
            <person name="Nusbaum C."/>
        </authorList>
    </citation>
    <scope>NUCLEOTIDE SEQUENCE [LARGE SCALE GENOMIC DNA]</scope>
    <source>
        <strain evidence="5">ATCC 38327</strain>
    </source>
</reference>
<sequence length="156" mass="16941">MAHAPGGDLHQHLLTHGAWPEPAARRLFTQLVGAVAWLHDRGIVHRDIKPDNILLATSAADHIYLADFGLAAPYTPGVPQQSFAGSPHYAAPEVHFRWPYDGPEADVWSIGAVLYTVLAARVPFDGVTVADLRHVVMAANPMKKMGLVRVESRVGD</sequence>
<dbReference type="EMBL" id="GG745348">
    <property type="protein sequence ID" value="KNE65903.1"/>
    <property type="molecule type" value="Genomic_DNA"/>
</dbReference>
<evidence type="ECO:0000256" key="2">
    <source>
        <dbReference type="ARBA" id="ARBA00022840"/>
    </source>
</evidence>
<dbReference type="Pfam" id="PF00069">
    <property type="entry name" value="Pkinase"/>
    <property type="match status" value="1"/>
</dbReference>
<dbReference type="Gene3D" id="1.10.510.10">
    <property type="entry name" value="Transferase(Phosphotransferase) domain 1"/>
    <property type="match status" value="1"/>
</dbReference>
<keyword evidence="4" id="KW-0808">Transferase</keyword>
<accession>A0A0L0STN2</accession>
<proteinExistence type="predicted"/>
<dbReference type="OMA" id="NERICHR"/>
<evidence type="ECO:0000313" key="5">
    <source>
        <dbReference type="Proteomes" id="UP000054350"/>
    </source>
</evidence>
<keyword evidence="4" id="KW-0418">Kinase</keyword>
<gene>
    <name evidence="4" type="ORF">AMAG_19237</name>
</gene>
<dbReference type="GO" id="GO:0004674">
    <property type="term" value="F:protein serine/threonine kinase activity"/>
    <property type="evidence" value="ECO:0007669"/>
    <property type="project" value="UniProtKB-KW"/>
</dbReference>
<protein>
    <submittedName>
        <fullName evidence="4">Serine/threonine protein kinase</fullName>
    </submittedName>
</protein>
<dbReference type="SMART" id="SM00220">
    <property type="entry name" value="S_TKc"/>
    <property type="match status" value="1"/>
</dbReference>
<dbReference type="InterPro" id="IPR008271">
    <property type="entry name" value="Ser/Thr_kinase_AS"/>
</dbReference>
<keyword evidence="4" id="KW-0723">Serine/threonine-protein kinase</keyword>
<evidence type="ECO:0000256" key="1">
    <source>
        <dbReference type="ARBA" id="ARBA00022741"/>
    </source>
</evidence>